<feature type="compositionally biased region" description="Polar residues" evidence="2">
    <location>
        <begin position="1475"/>
        <end position="1486"/>
    </location>
</feature>
<evidence type="ECO:0000313" key="3">
    <source>
        <dbReference type="EMBL" id="EDO05442.1"/>
    </source>
</evidence>
<reference evidence="3 4" key="1">
    <citation type="journal article" date="2007" name="PLoS Pathog.">
        <title>Genome sequence of Babesia bovis and comparative analysis of apicomplexan hemoprotozoa.</title>
        <authorList>
            <person name="Brayton K.A."/>
            <person name="Lau A.O.T."/>
            <person name="Herndon D.R."/>
            <person name="Hannick L."/>
            <person name="Kappmeyer L.S."/>
            <person name="Berens S.J."/>
            <person name="Bidwell S.L."/>
            <person name="Brown W.C."/>
            <person name="Crabtree J."/>
            <person name="Fadrosh D."/>
            <person name="Feldblum T."/>
            <person name="Forberger H.A."/>
            <person name="Haas B.J."/>
            <person name="Howell J.M."/>
            <person name="Khouri H."/>
            <person name="Koo H."/>
            <person name="Mann D.J."/>
            <person name="Norimine J."/>
            <person name="Paulsen I.T."/>
            <person name="Radune D."/>
            <person name="Ren Q."/>
            <person name="Smith R.K. Jr."/>
            <person name="Suarez C.E."/>
            <person name="White O."/>
            <person name="Wortman J.R."/>
            <person name="Knowles D.P. Jr."/>
            <person name="McElwain T.F."/>
            <person name="Nene V.M."/>
        </authorList>
    </citation>
    <scope>NUCLEOTIDE SEQUENCE [LARGE SCALE GENOMIC DNA]</scope>
    <source>
        <strain evidence="3">T2Bo</strain>
    </source>
</reference>
<comment type="similarity">
    <text evidence="1">Belongs to the VPS13 family.</text>
</comment>
<feature type="compositionally biased region" description="Polar residues" evidence="2">
    <location>
        <begin position="551"/>
        <end position="569"/>
    </location>
</feature>
<gene>
    <name evidence="3" type="ORF">BBOV_I003600</name>
</gene>
<organism evidence="3 4">
    <name type="scientific">Babesia bovis</name>
    <dbReference type="NCBI Taxonomy" id="5865"/>
    <lineage>
        <taxon>Eukaryota</taxon>
        <taxon>Sar</taxon>
        <taxon>Alveolata</taxon>
        <taxon>Apicomplexa</taxon>
        <taxon>Aconoidasida</taxon>
        <taxon>Piroplasmida</taxon>
        <taxon>Babesiidae</taxon>
        <taxon>Babesia</taxon>
    </lineage>
</organism>
<dbReference type="VEuPathDB" id="PiroplasmaDB:BBOV_I003600"/>
<sequence>MMLEKKIISLLHRLLKPFIEGIDENTLHLRNLLSGNVVLTGLRLKPSIVHSLGLPYHLTFGLIDEVKLTVRLPLLSLSKSKLVLEINNVVLLLTSLPETQWDSASFREEHMAHKVTTLAAESLHQVVTEIEGGGFLWRTVLYLLDNLEVRIANIHLRIEDYITNPRLSYAFGCMVKSAVVLSGMDPSTQSRGDAACDTPFHRSFYTESGAINNGVIHRRIEVHGVGAYIDRLDPLRPGNTVCGSGVDPAGDATPSANEVDECLFMDARSRGSGASYSYGLDNNHRCVHFVRVARRHRLRYCAAPKSKSSRKEFRIKCCRPGDISRNRLRFVRYSYDPAAHGDLGLSTLANALACTNAMFGGVISRVMNYLSSGDHNAGCDGSTRTGWHNTVSAPIRVSRRHRCSTGGILTPGHRYGLWSEGRGFIRRDRGGHRFLLPDYKACLTSRSHPLNPVGLSTGATCVHCRGSPCCCGVSLSSDNASVCSSHGAPDANVLGGSVGYSLSPGSTWRILLSTFCDIQQPEEQHHFECSEMIHNAQLRYATRHRVHRCSTGDNTSCSQVSVKLPTDSSHSSDEPRIEGLDSSGPGDSASCFGICGNRDCVFSEPDSDIFDEDEYRADHGAPLSYDETWHVRGFRDTPDLVTTYDTAPDKATTAKRERVDMSNIRNLRTVGDSWTRLSFVMNRNEDPAMKELFLRLLDEANHNYIVNPKEVSGVLSLYFCMYPIKPSLRPRSCWSDWGRQQDSKLYKESIASARDYLPRCGLFIHFEGLNVVVSKDQLECLYNMLFEGIMKHFSWQSGIIYTFEHARPTADDQRRYMEYWPQHLLGQSSQSPEIGEFISDFEILHSIQATRILRKNASDALRSLIQSFGERTGFCPDARECLTDVLVTNICGRFDDTDVDTESGEEHSRLQARLKLVGGIYEIATKHAKSHAFLDSLRKICLSPMTTFDFMLDLILMDSRVSLTFEVEPSEHGVLAAKAYVCSLRGLHFFLSDIYGRDGCQVMEVELLPFSVVSFGFNLDSDNAEQRLLKDCACRLLEGPATLLLSCGEYVAPSDADNPVPADSRISDVIYKPVFDSNIYFGISFNRYCTPSDADTRVLLHLNSDLFGHLKVLDEYRDFLRMRKHNQSQNDTVNPVLVGSQKKIYHLSQDKSGSYTELYELIDLGIEYYRNLLQGPLPFMNLYLFVEVSRQVCFFLGSSASDSTLPYALCMDSFAIASDVKPRFEEPQAEVPYDCHLVRASNISLLSVNCDYRFLSDGGRREVYLGTGGIKLLDYLSMTCGTIRRRGCDDPVIALSLSKLQNNFEVVSLGRDNELFIKFRWANSLCSRPRLPQTVITFNLGSVYMSLRELDIGTLLGAYKSYVKLTNDYHEYISRVGGYRVGDEVTPDDDHGDAVSSTGYSVRSRRSNAGFTHVVSKLWRDLQVVRKQRALERARSVLYELKLDYLFLELRKPIVLDLPANPVSNPSDGSSSPSEDITSGVSTVWPSGSPVGGPSTRRASRIVTEDVEMARMVILPSSEAGVLPVDTCHNLSYGDYWTTTEAVRAISRRAPVSNIQAVLTSYGITAPLLSLKVTGVGCKVCYNDRGIERLRAFVGCIEVEDQSNAVPLYVSTMLSGGDTTLFWRWLKVSREVHRVRQCLYSYSEGMNHVMNNLVNRPNAQERCGRLNRNSTLVTDLRHVDYDSIVFRHQLSHDYHEEPFFQLAQPNSHIARAYTRVEHYIRSVMDYSRAADITVQSMHESTHVGQPCLMTASLDFDQCQRGRCVVAFSNMFAGVCWEVLDEIIAMCSRICDRWWQIPPWFNASAATPTQAPNLDATLSVAQSSVYVLCDSAWFGYRNFIDYMWYKVLRDRFNIVDMASVSNSRACSIADPGDMRSSMYVGTNERAFAQRVVPGTATSISDTYTGAMKMLVDKRREHHSRLGSREQVSIVSNSVPVDHQGKFNAHLLWTFLASVLRETHRKAYMITPIYMQITGRGTIFISVRASRNEPVVHDYVPVMRPTATHRPSHAPPRSSKIFAGYSPMRFYMRASGSNISGVFSRTFSSWMLSPCGFSRGHRRRSFGTDEHKREQYDFMKYMTQRSKSDLKLYGLLESSKHTLYDLQDPVDSRFIEPFRMEVCTSLLVTGPGSDLPQSLCLTIDFQTVKVALSCIDVLSLYSVVGIINALMELDPSIDLTNPVLEMRSRGSSKRDDQGEQAIAEASSNSDGFYSCLQSSAESDWVSVVSSNQGVEDLEALLPERKYSVAKNHFRRSSALAQLGFVERLLNELSIGLRIGFNLLHIEVSSNAANELANILTVTIEDFGMHLWANEVGSTSPLGHVRSLKISDVLGHESSHEPLSVLGVYTDDIDTRIALCIAGAHSMLSQCCSTDTKHKCRGGGTNSLEGLPLDTASLFSGDQPLIRFESRFSVTLDVCRDLRREMLVEPFVVCLRGSKPGLVTKTSINISTSWINTNISLNVAQCVFGFMKHITEMSRLRKVLVDESEMDYQALQPAPACRLDKDVTRSVIPLNMLRTVPGLHVVADYPGCYGLLNRNLPVWEVPAAIEFRLLNNLLHCSRFLDVHAAIMAAVHALGLLKFEAEPERNAIFVGDDASPMTQGNTDPAVNVERSRELHSELVNSLGQPIALCLYVNPVYDRNDDHEWRIIEDGGRCELPVGHYGIILPFVVRIQLNNCIYEIPSSMLNLTQEDEMMFRLDVSRVYQRGRNTNRMGFLRTMRNEHLGAKMYRFGVAMPCARFTITDFASGTNRDSTRNLHRRRSFKGWSANVIKKVKSITRAAPIPLHLFEHEVFKYAYVMVRTQQRVSGKMAVGASVSNRFTIQLSSTLWISNHSHENLVIFPSMSVDKETRVIPSSSLVWLSLNAPLTAAFPLSRKTVECNRAIDVVKSVGNNLFKQLTNMQENRAPMKHLTPAHVMGPGKVDDLSSRTQEFRLQHILLTELSYKNQRISIPLAWTIEPEATICVCLQQDFPVDLDTQDTCIRITKHDRRGFDFLSTLQPFFIGDVLLSSKSAHHLYHSFEMPRIKMPIPDYVARVNVGQLDPDDIFACDLNTGFVQDINITRKARDTFRTQSMSSAAIVKSQSHSVNLSDVDRDSNVVHSGSLSPDHKPLEPLCSIDLKSPDESQEIQSISIASSSGIEPPVCPEIPLPLNGDLLLQANTGSVSTDSNQGAYVVRAQTFARLSTITDKDATPVTGLVLKRRMRVEHPSSARDNGPPESDSKSKLSIDLPLVDERFPKSILSSTLIEVTSSSRSRFGMKSSGRAGIRHFEIALESCHVIENMMPFDVQILSPATFDYLNRCRSPEAVRIEDVPLYPILIKACSRSRFAWYMKYGRFVLKELVSREFNLKSPTDTIDQSNLVFDAMQPKFQEAYSAILDIPTTPRTPAASGAPPRRLVVSVEISKKPTEPFNERNCMVKRYLASTQYVYTIFVDKWIVNWLDYPISLCRGDGRYKQTIPAQNCSLVSQDLSSTSLQLAIRKTTLRHIPNFESYPKRARRRIFSFDRSSETHVMSNTFTLPDLAFSTCDFADTTECPRLNYLISTSMAPAPFFRTSVLEILPQTTVTNQFSHPLWLREPDIYAPGNVTPTPLGNGWYIVEPGATVELHSQSKGELVVEITGIDPSSYSDEGQLSQNVASPNQFTIWSSGISLKPSNVIQFRYPASVSTSPNMTQMVDKPKRHISGVAKKINYGLCEAEIRMHRGAKVVRFMKPSLSDWIVLNTTGLDLWVEQQGVPGYGEVVTAVGTASGEISERYAGVGVHFACYDPGKEQKLICRFHVGPRSFKQLVGQMGKGARRKNDSVGGAIRGEIQESLINPFNLKNSLNQRAVRVKGSLKVNLSRVESMRCSAVFQLRYGNTVISMRLTAQTCVAFGQKTLHFTAARIPTRGFLRLNRIHPLQLLHIYTALKDKLSVQHDVGYMGYAPRRQLKRLVTTVRDAIPTFCGTTVLGSLKPSNLLKCIKRMIRGSDRLFETLPRPSTSKPQGRTRKTGLFNWDYIFEVNVLGLGLAICGHVTEELLYISGALIKFKVTLDNDEHLFNLSMGWIQSDVHDPSTCYATMLRPLASWQSPARTYDLKQRVQGRALHLGTHDGGIDSQSDRHVITITFNTRGNEYFSVREITDCRIELEPLSLNLDTRIGQSILLLVDEFVAIFGFTNVTAEYFTTANVGIFAHVDTWLRNFDAAEYPLKEVAQSQFSQSMSTGTRYNISNLHVGRIALAINIRRSGSRFSSDLQAQNVVIRHLMHIVRRTPHISDANIILAQESLLELCCTPYALLSHFIIRYITQGVQQIYKVLGAVDLIGNPKIVVHHWINGVCQAASIMKESLQYLHLPPVAVFLWFRSVSRIGVCAVSGIADALYRLTGSWYLIFNTLALNSDRYAVFLMQDTFGKGVDQPSNVMDGVVFGGRSIGRNLYVSVGNFAFKPIHQLMRFWGALKTVGTVNGEVMLSAVHIIGSMLSAMASLTFGTVSSLLNGVSMLSQGLLHQIHSVPMLSAIRPQRSINLLQVAGPIRYNFLESWSMSATRQVSGVNELLVLLPLDMKLKMFDPMQAATSHWSALSAQLSMISPIAVCTPSSALTSYLWVNRTHVGLIHRRKVLWTCESKCIRSIEVIRVPAMKYQTPGTMRYDDSIEVETTFKAARKHFSRDSYYIRIIHVTSDSTNPPRFIRGSIPMALFKRLTEEDTFPSNERGLMRLQGAAALQSQGSAFTKNVTPRGRRETLVNRYYRTYLSADLAGITIDKYERHIDEMPAQGTIIKSPLITPKPESARKDGFKTMVCSSMESTAANKSITQHEGSNSGMFAEVVRLPNLERAQLYFTLLISVLRESAL</sequence>
<dbReference type="GeneID" id="5477226"/>
<dbReference type="GO" id="GO:0045053">
    <property type="term" value="P:protein retention in Golgi apparatus"/>
    <property type="evidence" value="ECO:0007669"/>
    <property type="project" value="TreeGrafter"/>
</dbReference>
<dbReference type="GO" id="GO:0006623">
    <property type="term" value="P:protein targeting to vacuole"/>
    <property type="evidence" value="ECO:0007669"/>
    <property type="project" value="TreeGrafter"/>
</dbReference>
<dbReference type="KEGG" id="bbo:BBOV_I003600"/>
<dbReference type="EMBL" id="AAXT01000005">
    <property type="protein sequence ID" value="EDO05442.1"/>
    <property type="molecule type" value="Genomic_DNA"/>
</dbReference>
<feature type="compositionally biased region" description="Low complexity" evidence="2">
    <location>
        <begin position="1462"/>
        <end position="1474"/>
    </location>
</feature>
<feature type="region of interest" description="Disordered" evidence="2">
    <location>
        <begin position="1459"/>
        <end position="1498"/>
    </location>
</feature>
<protein>
    <recommendedName>
        <fullName evidence="5">Chorein N-terminal domain-containing protein</fullName>
    </recommendedName>
</protein>
<reference evidence="4" key="3">
    <citation type="journal article" date="2021" name="Int. J. Parasitol.">
        <title>Comparative analysis of gene expression between Babesia bovis blood stages and kinetes allowed by improved genome annotation.</title>
        <authorList>
            <person name="Ueti M.W."/>
            <person name="Johnson W.C."/>
            <person name="Kappmeyer L.S."/>
            <person name="Herndon D.R."/>
            <person name="Mousel M.R."/>
            <person name="Reif K.E."/>
            <person name="Taus N.S."/>
            <person name="Ifeonu O.O."/>
            <person name="Silva J.C."/>
            <person name="Suarez C.E."/>
            <person name="Brayton K.A."/>
        </authorList>
    </citation>
    <scope>NUCLEOTIDE SEQUENCE [LARGE SCALE GENOMIC DNA]</scope>
</reference>
<feature type="compositionally biased region" description="Basic and acidic residues" evidence="2">
    <location>
        <begin position="570"/>
        <end position="579"/>
    </location>
</feature>
<accession>A7AWL4</accession>
<dbReference type="PANTHER" id="PTHR16166:SF93">
    <property type="entry name" value="INTERMEMBRANE LIPID TRANSFER PROTEIN VPS13"/>
    <property type="match status" value="1"/>
</dbReference>
<evidence type="ECO:0000313" key="4">
    <source>
        <dbReference type="Proteomes" id="UP000002173"/>
    </source>
</evidence>
<feature type="region of interest" description="Disordered" evidence="2">
    <location>
        <begin position="550"/>
        <end position="585"/>
    </location>
</feature>
<evidence type="ECO:0008006" key="5">
    <source>
        <dbReference type="Google" id="ProtNLM"/>
    </source>
</evidence>
<dbReference type="InParanoid" id="A7AWL4"/>
<evidence type="ECO:0000256" key="1">
    <source>
        <dbReference type="ARBA" id="ARBA00006545"/>
    </source>
</evidence>
<comment type="caution">
    <text evidence="3">The sequence shown here is derived from an EMBL/GenBank/DDBJ whole genome shotgun (WGS) entry which is preliminary data.</text>
</comment>
<name>A7AWL4_BABBO</name>
<feature type="region of interest" description="Disordered" evidence="2">
    <location>
        <begin position="3195"/>
        <end position="3218"/>
    </location>
</feature>
<reference evidence="4" key="2">
    <citation type="journal article" date="2020" name="Data Brief">
        <title>Transcriptome dataset of Babesia bovis life stages within vertebrate and invertebrate hosts.</title>
        <authorList>
            <person name="Ueti M.W."/>
            <person name="Johnson W.C."/>
            <person name="Kappmeyer L.S."/>
            <person name="Herndon D.R."/>
            <person name="Mousel M.R."/>
            <person name="Reif K.E."/>
            <person name="Taus N.S."/>
            <person name="Ifeonu O.O."/>
            <person name="Silva J.C."/>
            <person name="Suarez C.E."/>
            <person name="Brayton K.A."/>
        </authorList>
    </citation>
    <scope>NUCLEOTIDE SEQUENCE [LARGE SCALE GENOMIC DNA]</scope>
</reference>
<dbReference type="eggNOG" id="KOG1809">
    <property type="taxonomic scope" value="Eukaryota"/>
</dbReference>
<dbReference type="OMA" id="FLESWSM"/>
<proteinExistence type="inferred from homology"/>
<dbReference type="STRING" id="5865.A7AWL4"/>
<dbReference type="InterPro" id="IPR026847">
    <property type="entry name" value="VPS13"/>
</dbReference>
<dbReference type="RefSeq" id="XP_001609010.1">
    <property type="nucleotide sequence ID" value="XM_001608960.1"/>
</dbReference>
<dbReference type="Proteomes" id="UP000002173">
    <property type="component" value="Unassembled WGS sequence"/>
</dbReference>
<keyword evidence="4" id="KW-1185">Reference proteome</keyword>
<evidence type="ECO:0000256" key="2">
    <source>
        <dbReference type="SAM" id="MobiDB-lite"/>
    </source>
</evidence>
<dbReference type="PANTHER" id="PTHR16166">
    <property type="entry name" value="VACUOLAR PROTEIN SORTING-ASSOCIATED PROTEIN VPS13"/>
    <property type="match status" value="1"/>
</dbReference>